<feature type="transmembrane region" description="Helical" evidence="5">
    <location>
        <begin position="162"/>
        <end position="185"/>
    </location>
</feature>
<feature type="transmembrane region" description="Helical" evidence="5">
    <location>
        <begin position="68"/>
        <end position="89"/>
    </location>
</feature>
<dbReference type="OrthoDB" id="359441at2"/>
<feature type="transmembrane region" description="Helical" evidence="5">
    <location>
        <begin position="98"/>
        <end position="119"/>
    </location>
</feature>
<evidence type="ECO:0000313" key="8">
    <source>
        <dbReference type="Proteomes" id="UP000092024"/>
    </source>
</evidence>
<dbReference type="InterPro" id="IPR006977">
    <property type="entry name" value="Yip1_dom"/>
</dbReference>
<dbReference type="AlphaFoldDB" id="A0A1A5YFS4"/>
<feature type="transmembrane region" description="Helical" evidence="5">
    <location>
        <begin position="32"/>
        <end position="53"/>
    </location>
</feature>
<evidence type="ECO:0000313" key="7">
    <source>
        <dbReference type="EMBL" id="OBR64250.1"/>
    </source>
</evidence>
<comment type="subcellular location">
    <subcellularLocation>
        <location evidence="1">Membrane</location>
        <topology evidence="1">Multi-pass membrane protein</topology>
    </subcellularLocation>
</comment>
<sequence length="204" mass="23334">MSAVAMMRRILFKPIDFFEDIQQPGVIRIRQALLLVVSAYAVRMISLYAAGFAYQDREPYQISALQELIWLIAPWATWCVAHWAVSAILDGEGKFKEIVYGSAFVLAPFIVFMIPVTLLTRVLSLDESGTVNVLMYAINGWMVWLLLLMVKILHNFDLKKTLFITVLSIIGMLIVWFVGILLFGLSNQFMSFVYDMVKEIRLRA</sequence>
<accession>A0A1A5YFS4</accession>
<keyword evidence="3 5" id="KW-1133">Transmembrane helix</keyword>
<gene>
    <name evidence="7" type="ORF">A7K91_12015</name>
</gene>
<evidence type="ECO:0000256" key="1">
    <source>
        <dbReference type="ARBA" id="ARBA00004141"/>
    </source>
</evidence>
<name>A0A1A5YFS4_9BACL</name>
<dbReference type="Pfam" id="PF04893">
    <property type="entry name" value="Yip1"/>
    <property type="match status" value="1"/>
</dbReference>
<keyword evidence="8" id="KW-1185">Reference proteome</keyword>
<dbReference type="RefSeq" id="WP_068684729.1">
    <property type="nucleotide sequence ID" value="NZ_LYPA01000065.1"/>
</dbReference>
<protein>
    <recommendedName>
        <fullName evidence="6">Yip1 domain-containing protein</fullName>
    </recommendedName>
</protein>
<dbReference type="EMBL" id="LYPA01000065">
    <property type="protein sequence ID" value="OBR64250.1"/>
    <property type="molecule type" value="Genomic_DNA"/>
</dbReference>
<proteinExistence type="predicted"/>
<evidence type="ECO:0000256" key="5">
    <source>
        <dbReference type="SAM" id="Phobius"/>
    </source>
</evidence>
<keyword evidence="4 5" id="KW-0472">Membrane</keyword>
<evidence type="ECO:0000256" key="2">
    <source>
        <dbReference type="ARBA" id="ARBA00022692"/>
    </source>
</evidence>
<dbReference type="STRING" id="1844972.A7K91_12015"/>
<feature type="transmembrane region" description="Helical" evidence="5">
    <location>
        <begin position="131"/>
        <end position="150"/>
    </location>
</feature>
<dbReference type="GO" id="GO:0016020">
    <property type="term" value="C:membrane"/>
    <property type="evidence" value="ECO:0007669"/>
    <property type="project" value="UniProtKB-SubCell"/>
</dbReference>
<reference evidence="7 8" key="1">
    <citation type="submission" date="2016-05" db="EMBL/GenBank/DDBJ databases">
        <title>Paenibacillus oryzae. sp. nov., isolated from the rice root.</title>
        <authorList>
            <person name="Zhang J."/>
            <person name="Zhang X."/>
        </authorList>
    </citation>
    <scope>NUCLEOTIDE SEQUENCE [LARGE SCALE GENOMIC DNA]</scope>
    <source>
        <strain evidence="7 8">1DrF-4</strain>
    </source>
</reference>
<evidence type="ECO:0000256" key="3">
    <source>
        <dbReference type="ARBA" id="ARBA00022989"/>
    </source>
</evidence>
<organism evidence="7 8">
    <name type="scientific">Paenibacillus oryzae</name>
    <dbReference type="NCBI Taxonomy" id="1844972"/>
    <lineage>
        <taxon>Bacteria</taxon>
        <taxon>Bacillati</taxon>
        <taxon>Bacillota</taxon>
        <taxon>Bacilli</taxon>
        <taxon>Bacillales</taxon>
        <taxon>Paenibacillaceae</taxon>
        <taxon>Paenibacillus</taxon>
    </lineage>
</organism>
<comment type="caution">
    <text evidence="7">The sequence shown here is derived from an EMBL/GenBank/DDBJ whole genome shotgun (WGS) entry which is preliminary data.</text>
</comment>
<feature type="domain" description="Yip1" evidence="6">
    <location>
        <begin position="9"/>
        <end position="178"/>
    </location>
</feature>
<evidence type="ECO:0000259" key="6">
    <source>
        <dbReference type="Pfam" id="PF04893"/>
    </source>
</evidence>
<dbReference type="Proteomes" id="UP000092024">
    <property type="component" value="Unassembled WGS sequence"/>
</dbReference>
<evidence type="ECO:0000256" key="4">
    <source>
        <dbReference type="ARBA" id="ARBA00023136"/>
    </source>
</evidence>
<keyword evidence="2 5" id="KW-0812">Transmembrane</keyword>